<organism evidence="5 6">
    <name type="scientific">Mauremys mutica</name>
    <name type="common">yellowpond turtle</name>
    <dbReference type="NCBI Taxonomy" id="74926"/>
    <lineage>
        <taxon>Eukaryota</taxon>
        <taxon>Metazoa</taxon>
        <taxon>Chordata</taxon>
        <taxon>Craniata</taxon>
        <taxon>Vertebrata</taxon>
        <taxon>Euteleostomi</taxon>
        <taxon>Archelosauria</taxon>
        <taxon>Testudinata</taxon>
        <taxon>Testudines</taxon>
        <taxon>Cryptodira</taxon>
        <taxon>Durocryptodira</taxon>
        <taxon>Testudinoidea</taxon>
        <taxon>Geoemydidae</taxon>
        <taxon>Geoemydinae</taxon>
        <taxon>Mauremys</taxon>
    </lineage>
</organism>
<proteinExistence type="inferred from homology"/>
<comment type="similarity">
    <text evidence="2">Belongs to the CNRIP family.</text>
</comment>
<gene>
    <name evidence="5" type="ORF">KIL84_017858</name>
</gene>
<evidence type="ECO:0000313" key="6">
    <source>
        <dbReference type="Proteomes" id="UP000827986"/>
    </source>
</evidence>
<evidence type="ECO:0000256" key="1">
    <source>
        <dbReference type="ARBA" id="ARBA00003884"/>
    </source>
</evidence>
<dbReference type="AlphaFoldDB" id="A0A9D3X541"/>
<dbReference type="Proteomes" id="UP000827986">
    <property type="component" value="Unassembled WGS sequence"/>
</dbReference>
<name>A0A9D3X541_9SAUR</name>
<dbReference type="InterPro" id="IPR029204">
    <property type="entry name" value="CNRIP1"/>
</dbReference>
<keyword evidence="6" id="KW-1185">Reference proteome</keyword>
<dbReference type="GO" id="GO:0005886">
    <property type="term" value="C:plasma membrane"/>
    <property type="evidence" value="ECO:0007669"/>
    <property type="project" value="TreeGrafter"/>
</dbReference>
<reference evidence="5" key="1">
    <citation type="submission" date="2021-09" db="EMBL/GenBank/DDBJ databases">
        <title>The genome of Mauremys mutica provides insights into the evolution of semi-aquatic lifestyle.</title>
        <authorList>
            <person name="Gong S."/>
            <person name="Gao Y."/>
        </authorList>
    </citation>
    <scope>NUCLEOTIDE SEQUENCE</scope>
    <source>
        <strain evidence="5">MM-2020</strain>
        <tissue evidence="5">Muscle</tissue>
    </source>
</reference>
<sequence length="162" mass="18586">MGEIPKLVKINVSLRIQPNDGPVYFKVDGQRFDQNRTIKFLTGAKYTVEVVLKPGVVHATTMGIGGVNILLEEKSRDAQVVCYTGIYDTEGVPHTKSGQRQPLQVNIQFSDIGTFETVWQVKFYDYHKRNHCQWGNAFGSIEYECKPNETRSLMWINKEMFH</sequence>
<dbReference type="Pfam" id="PF15043">
    <property type="entry name" value="CNRIP1"/>
    <property type="match status" value="1"/>
</dbReference>
<dbReference type="OrthoDB" id="5920443at2759"/>
<evidence type="ECO:0000256" key="2">
    <source>
        <dbReference type="ARBA" id="ARBA00007288"/>
    </source>
</evidence>
<evidence type="ECO:0000256" key="4">
    <source>
        <dbReference type="ARBA" id="ARBA00026030"/>
    </source>
</evidence>
<evidence type="ECO:0000313" key="5">
    <source>
        <dbReference type="EMBL" id="KAH1174019.1"/>
    </source>
</evidence>
<dbReference type="PANTHER" id="PTHR31952">
    <property type="entry name" value="CB1 CANNABINOID RECEPTOR-INTERACTING PROTEIN 1"/>
    <property type="match status" value="1"/>
</dbReference>
<dbReference type="EMBL" id="JAHDVG010000482">
    <property type="protein sequence ID" value="KAH1174019.1"/>
    <property type="molecule type" value="Genomic_DNA"/>
</dbReference>
<protein>
    <recommendedName>
        <fullName evidence="3">CB1 cannabinoid receptor-interacting protein 1</fullName>
    </recommendedName>
</protein>
<evidence type="ECO:0000256" key="3">
    <source>
        <dbReference type="ARBA" id="ARBA00015651"/>
    </source>
</evidence>
<comment type="caution">
    <text evidence="5">The sequence shown here is derived from an EMBL/GenBank/DDBJ whole genome shotgun (WGS) entry which is preliminary data.</text>
</comment>
<dbReference type="PANTHER" id="PTHR31952:SF1">
    <property type="entry name" value="CB1 CANNABINOID RECEPTOR-INTERACTING PROTEIN 1"/>
    <property type="match status" value="1"/>
</dbReference>
<comment type="subunit">
    <text evidence="4">Interacts with the cannabinoid receptor CNR1 (via C-terminus). Does not interact with cannabinoid receptor CNR2.</text>
</comment>
<accession>A0A9D3X541</accession>
<comment type="function">
    <text evidence="1">Suppresses cannabinoid receptor CNR1-mediated tonic inhibition of voltage-gated calcium channels.</text>
</comment>
<dbReference type="GO" id="GO:0031718">
    <property type="term" value="F:type 1 cannabinoid receptor binding"/>
    <property type="evidence" value="ECO:0007669"/>
    <property type="project" value="TreeGrafter"/>
</dbReference>